<dbReference type="Pfam" id="PF07970">
    <property type="entry name" value="COPIIcoated_ERV"/>
    <property type="match status" value="1"/>
</dbReference>
<name>A0AAD7XHW9_9STRA</name>
<dbReference type="InterPro" id="IPR039542">
    <property type="entry name" value="Erv_N"/>
</dbReference>
<dbReference type="PANTHER" id="PTHR10984">
    <property type="entry name" value="ENDOPLASMIC RETICULUM-GOLGI INTERMEDIATE COMPARTMENT PROTEIN"/>
    <property type="match status" value="1"/>
</dbReference>
<evidence type="ECO:0000256" key="2">
    <source>
        <dbReference type="ARBA" id="ARBA00005648"/>
    </source>
</evidence>
<comment type="similarity">
    <text evidence="2">Belongs to the ERGIC family.</text>
</comment>
<evidence type="ECO:0000256" key="6">
    <source>
        <dbReference type="SAM" id="Phobius"/>
    </source>
</evidence>
<dbReference type="Pfam" id="PF13850">
    <property type="entry name" value="ERGIC_N"/>
    <property type="match status" value="1"/>
</dbReference>
<dbReference type="Proteomes" id="UP001230188">
    <property type="component" value="Unassembled WGS sequence"/>
</dbReference>
<keyword evidence="4 6" id="KW-1133">Transmembrane helix</keyword>
<protein>
    <recommendedName>
        <fullName evidence="11">Endoplasmic reticulum-Golgi intermediate compartment protein</fullName>
    </recommendedName>
</protein>
<comment type="caution">
    <text evidence="9">The sequence shown here is derived from an EMBL/GenBank/DDBJ whole genome shotgun (WGS) entry which is preliminary data.</text>
</comment>
<evidence type="ECO:0000256" key="4">
    <source>
        <dbReference type="ARBA" id="ARBA00022989"/>
    </source>
</evidence>
<proteinExistence type="inferred from homology"/>
<evidence type="ECO:0000259" key="7">
    <source>
        <dbReference type="Pfam" id="PF07970"/>
    </source>
</evidence>
<dbReference type="GO" id="GO:0030134">
    <property type="term" value="C:COPII-coated ER to Golgi transport vesicle"/>
    <property type="evidence" value="ECO:0007669"/>
    <property type="project" value="TreeGrafter"/>
</dbReference>
<evidence type="ECO:0000256" key="1">
    <source>
        <dbReference type="ARBA" id="ARBA00004141"/>
    </source>
</evidence>
<accession>A0AAD7XHW9</accession>
<dbReference type="GO" id="GO:0005783">
    <property type="term" value="C:endoplasmic reticulum"/>
    <property type="evidence" value="ECO:0007669"/>
    <property type="project" value="TreeGrafter"/>
</dbReference>
<evidence type="ECO:0000313" key="10">
    <source>
        <dbReference type="Proteomes" id="UP001230188"/>
    </source>
</evidence>
<dbReference type="EMBL" id="JAQMWT010000594">
    <property type="protein sequence ID" value="KAJ8599026.1"/>
    <property type="molecule type" value="Genomic_DNA"/>
</dbReference>
<sequence length="319" mass="34873">MPNFRFDALARAVEGVQERTISGAIVTLGSVAIIAVLLVLEVKSFLTSTTHHHIGVDDGDSPLGIERWTVPDRLPVRIYMTFAHVACEALTLEIDATRGDFEPFNGVEFRPPTEREVSWTNDVDLQKACTLDGRLTIGKVSANFHVEVADGAAGVIPQLQGIPLAFSAYANQVAHLERRRHINISHKVHALHFGDKLFSEAAAPLDGVVNAPDVAGQQHYLVKVIPTLVDYRATNQYSLAEHFLRYDAISLSSSSSSSSVGVFFSYDFFPVMIQIVHKRPTFAEFLVSICAIIGGVFAVSSIIDGIIFQSAKVLSVKRD</sequence>
<feature type="domain" description="Endoplasmic reticulum vesicle transporter N-terminal" evidence="8">
    <location>
        <begin position="5"/>
        <end position="95"/>
    </location>
</feature>
<gene>
    <name evidence="9" type="ORF">CTAYLR_007702</name>
</gene>
<evidence type="ECO:0000256" key="5">
    <source>
        <dbReference type="ARBA" id="ARBA00023136"/>
    </source>
</evidence>
<organism evidence="9 10">
    <name type="scientific">Chrysophaeum taylorii</name>
    <dbReference type="NCBI Taxonomy" id="2483200"/>
    <lineage>
        <taxon>Eukaryota</taxon>
        <taxon>Sar</taxon>
        <taxon>Stramenopiles</taxon>
        <taxon>Ochrophyta</taxon>
        <taxon>Pelagophyceae</taxon>
        <taxon>Pelagomonadales</taxon>
        <taxon>Pelagomonadaceae</taxon>
        <taxon>Chrysophaeum</taxon>
    </lineage>
</organism>
<evidence type="ECO:0000313" key="9">
    <source>
        <dbReference type="EMBL" id="KAJ8599026.1"/>
    </source>
</evidence>
<evidence type="ECO:0000259" key="8">
    <source>
        <dbReference type="Pfam" id="PF13850"/>
    </source>
</evidence>
<dbReference type="GO" id="GO:0016020">
    <property type="term" value="C:membrane"/>
    <property type="evidence" value="ECO:0007669"/>
    <property type="project" value="UniProtKB-SubCell"/>
</dbReference>
<reference evidence="9" key="1">
    <citation type="submission" date="2023-01" db="EMBL/GenBank/DDBJ databases">
        <title>Metagenome sequencing of chrysophaentin producing Chrysophaeum taylorii.</title>
        <authorList>
            <person name="Davison J."/>
            <person name="Bewley C."/>
        </authorList>
    </citation>
    <scope>NUCLEOTIDE SEQUENCE</scope>
    <source>
        <strain evidence="9">NIES-1699</strain>
    </source>
</reference>
<keyword evidence="5 6" id="KW-0472">Membrane</keyword>
<evidence type="ECO:0000256" key="3">
    <source>
        <dbReference type="ARBA" id="ARBA00022692"/>
    </source>
</evidence>
<feature type="domain" description="Endoplasmic reticulum vesicle transporter C-terminal" evidence="7">
    <location>
        <begin position="121"/>
        <end position="304"/>
    </location>
</feature>
<feature type="transmembrane region" description="Helical" evidence="6">
    <location>
        <begin position="282"/>
        <end position="308"/>
    </location>
</feature>
<keyword evidence="3 6" id="KW-0812">Transmembrane</keyword>
<evidence type="ECO:0008006" key="11">
    <source>
        <dbReference type="Google" id="ProtNLM"/>
    </source>
</evidence>
<feature type="transmembrane region" description="Helical" evidence="6">
    <location>
        <begin position="20"/>
        <end position="40"/>
    </location>
</feature>
<dbReference type="AlphaFoldDB" id="A0AAD7XHW9"/>
<dbReference type="PANTHER" id="PTHR10984:SF25">
    <property type="entry name" value="ENDOPLASMIC RETICULUM-GOLGI INTERMEDIATE COMPARTMENT PROTEIN 3"/>
    <property type="match status" value="1"/>
</dbReference>
<comment type="subcellular location">
    <subcellularLocation>
        <location evidence="1">Membrane</location>
        <topology evidence="1">Multi-pass membrane protein</topology>
    </subcellularLocation>
</comment>
<keyword evidence="10" id="KW-1185">Reference proteome</keyword>
<dbReference type="InterPro" id="IPR012936">
    <property type="entry name" value="Erv_C"/>
</dbReference>
<dbReference type="InterPro" id="IPR045888">
    <property type="entry name" value="Erv"/>
</dbReference>